<feature type="region of interest" description="Disordered" evidence="1">
    <location>
        <begin position="179"/>
        <end position="222"/>
    </location>
</feature>
<organism>
    <name type="scientific">Serpula lacrymans var. lacrymans (strain S7.9)</name>
    <name type="common">Dry rot fungus</name>
    <dbReference type="NCBI Taxonomy" id="578457"/>
    <lineage>
        <taxon>Eukaryota</taxon>
        <taxon>Fungi</taxon>
        <taxon>Dikarya</taxon>
        <taxon>Basidiomycota</taxon>
        <taxon>Agaricomycotina</taxon>
        <taxon>Agaricomycetes</taxon>
        <taxon>Agaricomycetidae</taxon>
        <taxon>Boletales</taxon>
        <taxon>Coniophorineae</taxon>
        <taxon>Serpulaceae</taxon>
        <taxon>Serpula</taxon>
    </lineage>
</organism>
<dbReference type="EMBL" id="GL945428">
    <property type="protein sequence ID" value="EGO30751.1"/>
    <property type="molecule type" value="Genomic_DNA"/>
</dbReference>
<feature type="compositionally biased region" description="Low complexity" evidence="1">
    <location>
        <begin position="206"/>
        <end position="222"/>
    </location>
</feature>
<protein>
    <submittedName>
        <fullName evidence="2">Uncharacterized protein</fullName>
    </submittedName>
</protein>
<reference evidence="2" key="1">
    <citation type="submission" date="2011-04" db="EMBL/GenBank/DDBJ databases">
        <title>Evolution of plant cell wall degrading machinery underlies the functional diversity of forest fungi.</title>
        <authorList>
            <consortium name="US DOE Joint Genome Institute (JGI-PGF)"/>
            <person name="Eastwood D.C."/>
            <person name="Floudas D."/>
            <person name="Binder M."/>
            <person name="Majcherczyk A."/>
            <person name="Schneider P."/>
            <person name="Aerts A."/>
            <person name="Asiegbu F.O."/>
            <person name="Baker S.E."/>
            <person name="Barry K."/>
            <person name="Bendiksby M."/>
            <person name="Blumentritt M."/>
            <person name="Coutinho P.M."/>
            <person name="Cullen D."/>
            <person name="Cullen D."/>
            <person name="Gathman A."/>
            <person name="Goodell B."/>
            <person name="Henrissat B."/>
            <person name="Ihrmark K."/>
            <person name="Kauserud H."/>
            <person name="Kohler A."/>
            <person name="LaButti K."/>
            <person name="Lapidus A."/>
            <person name="Lavin J.L."/>
            <person name="Lee Y.-H."/>
            <person name="Lindquist E."/>
            <person name="Lilly W."/>
            <person name="Lucas S."/>
            <person name="Morin E."/>
            <person name="Murat C."/>
            <person name="Oguiza J.A."/>
            <person name="Park J."/>
            <person name="Pisabarro A.G."/>
            <person name="Riley R."/>
            <person name="Rosling A."/>
            <person name="Salamov A."/>
            <person name="Schmidt O."/>
            <person name="Schmutz J."/>
            <person name="Skrede I."/>
            <person name="Stenlid J."/>
            <person name="Wiebenga A."/>
            <person name="Xie X."/>
            <person name="Kues U."/>
            <person name="Hibbett D.S."/>
            <person name="Hoffmeister D."/>
            <person name="Hogberg N."/>
            <person name="Martin F."/>
            <person name="Grigoriev I.V."/>
            <person name="Watkinson S.C."/>
        </authorList>
    </citation>
    <scope>NUCLEOTIDE SEQUENCE</scope>
    <source>
        <strain evidence="2">S7.9</strain>
    </source>
</reference>
<name>F8ND07_SERL9</name>
<dbReference type="Proteomes" id="UP000008064">
    <property type="component" value="Unassembled WGS sequence"/>
</dbReference>
<dbReference type="OrthoDB" id="2685015at2759"/>
<gene>
    <name evidence="2" type="ORF">SERLADRAFT_404781</name>
</gene>
<dbReference type="AlphaFoldDB" id="F8ND07"/>
<dbReference type="GeneID" id="18812477"/>
<feature type="region of interest" description="Disordered" evidence="1">
    <location>
        <begin position="1"/>
        <end position="35"/>
    </location>
</feature>
<evidence type="ECO:0000256" key="1">
    <source>
        <dbReference type="SAM" id="MobiDB-lite"/>
    </source>
</evidence>
<dbReference type="HOGENOM" id="CLU_790264_0_0_1"/>
<dbReference type="RefSeq" id="XP_007312635.1">
    <property type="nucleotide sequence ID" value="XM_007312573.1"/>
</dbReference>
<sequence length="351" mass="39162">MQLRHKEHCGALFSDSTKEAKSRGHHKVVNKSSSSKSDVHTIIADHIFSVDEHADTRQDYANNQQNLKTKYQAFNCKLGSTGLGFCYNDIEPETHAWNLIRGSARLVEGDTLHQHTGHLIIPSIDPPPASTCTDPAVSALDQNVLQFMQYDAALEVHPGYVRSPADTTLQQVLNQIPPLSVTDNSSLDMPSLKEDSKPHSVGSVFRTRGSSADSDSDTTGFSSFPPGPSGLYLVSIHPPPPPRRLLASMGTQEGQQFLVLLKGSNIIKHQKLNLKVKVLSDWEVEQEHKWETQCEHYESEQSLAQACVEEARIKLETVKIQLAMHTNYMITQETRHVFKLELCPELLRLDP</sequence>
<accession>F8ND07</accession>
<proteinExistence type="predicted"/>
<evidence type="ECO:0000313" key="2">
    <source>
        <dbReference type="EMBL" id="EGO30751.1"/>
    </source>
</evidence>
<dbReference type="KEGG" id="sla:SERLADRAFT_404781"/>